<keyword evidence="1" id="KW-0175">Coiled coil</keyword>
<reference evidence="2 3" key="1">
    <citation type="journal article" date="2019" name="Genome Biol. Evol.">
        <title>Insights into the evolution of the New World diploid cottons (Gossypium, subgenus Houzingenia) based on genome sequencing.</title>
        <authorList>
            <person name="Grover C.E."/>
            <person name="Arick M.A. 2nd"/>
            <person name="Thrash A."/>
            <person name="Conover J.L."/>
            <person name="Sanders W.S."/>
            <person name="Peterson D.G."/>
            <person name="Frelichowski J.E."/>
            <person name="Scheffler J.A."/>
            <person name="Scheffler B.E."/>
            <person name="Wendel J.F."/>
        </authorList>
    </citation>
    <scope>NUCLEOTIDE SEQUENCE [LARGE SCALE GENOMIC DNA]</scope>
    <source>
        <strain evidence="2">27</strain>
        <tissue evidence="2">Leaf</tissue>
    </source>
</reference>
<dbReference type="AlphaFoldDB" id="A0A7J8TAC5"/>
<evidence type="ECO:0000313" key="3">
    <source>
        <dbReference type="Proteomes" id="UP000593561"/>
    </source>
</evidence>
<gene>
    <name evidence="2" type="ORF">Godav_024428</name>
</gene>
<protein>
    <submittedName>
        <fullName evidence="2">Uncharacterized protein</fullName>
    </submittedName>
</protein>
<evidence type="ECO:0000256" key="1">
    <source>
        <dbReference type="SAM" id="Coils"/>
    </source>
</evidence>
<proteinExistence type="predicted"/>
<feature type="non-terminal residue" evidence="2">
    <location>
        <position position="1"/>
    </location>
</feature>
<accession>A0A7J8TAC5</accession>
<evidence type="ECO:0000313" key="2">
    <source>
        <dbReference type="EMBL" id="MBA0635130.1"/>
    </source>
</evidence>
<name>A0A7J8TAC5_GOSDV</name>
<dbReference type="EMBL" id="JABFAC010240658">
    <property type="protein sequence ID" value="MBA0635130.1"/>
    <property type="molecule type" value="Genomic_DNA"/>
</dbReference>
<sequence>MRTVGLGKTSEQNEKGELKARVAELEKNLHQYRKRNSTMELRTSLSKIEQMKRRNQVRNRDHIMGEVVAQIRGVADYLQTLAVQADILSVKYELKSDR</sequence>
<dbReference type="Proteomes" id="UP000593561">
    <property type="component" value="Unassembled WGS sequence"/>
</dbReference>
<feature type="coiled-coil region" evidence="1">
    <location>
        <begin position="8"/>
        <end position="42"/>
    </location>
</feature>
<keyword evidence="3" id="KW-1185">Reference proteome</keyword>
<comment type="caution">
    <text evidence="2">The sequence shown here is derived from an EMBL/GenBank/DDBJ whole genome shotgun (WGS) entry which is preliminary data.</text>
</comment>
<organism evidence="2 3">
    <name type="scientific">Gossypium davidsonii</name>
    <name type="common">Davidson's cotton</name>
    <name type="synonym">Gossypium klotzschianum subsp. davidsonii</name>
    <dbReference type="NCBI Taxonomy" id="34287"/>
    <lineage>
        <taxon>Eukaryota</taxon>
        <taxon>Viridiplantae</taxon>
        <taxon>Streptophyta</taxon>
        <taxon>Embryophyta</taxon>
        <taxon>Tracheophyta</taxon>
        <taxon>Spermatophyta</taxon>
        <taxon>Magnoliopsida</taxon>
        <taxon>eudicotyledons</taxon>
        <taxon>Gunneridae</taxon>
        <taxon>Pentapetalae</taxon>
        <taxon>rosids</taxon>
        <taxon>malvids</taxon>
        <taxon>Malvales</taxon>
        <taxon>Malvaceae</taxon>
        <taxon>Malvoideae</taxon>
        <taxon>Gossypium</taxon>
    </lineage>
</organism>